<feature type="region of interest" description="Disordered" evidence="1">
    <location>
        <begin position="94"/>
        <end position="171"/>
    </location>
</feature>
<name>A0A9P9E685_9HYPO</name>
<reference evidence="2" key="1">
    <citation type="journal article" date="2021" name="Nat. Commun.">
        <title>Genetic determinants of endophytism in the Arabidopsis root mycobiome.</title>
        <authorList>
            <person name="Mesny F."/>
            <person name="Miyauchi S."/>
            <person name="Thiergart T."/>
            <person name="Pickel B."/>
            <person name="Atanasova L."/>
            <person name="Karlsson M."/>
            <person name="Huettel B."/>
            <person name="Barry K.W."/>
            <person name="Haridas S."/>
            <person name="Chen C."/>
            <person name="Bauer D."/>
            <person name="Andreopoulos W."/>
            <person name="Pangilinan J."/>
            <person name="LaButti K."/>
            <person name="Riley R."/>
            <person name="Lipzen A."/>
            <person name="Clum A."/>
            <person name="Drula E."/>
            <person name="Henrissat B."/>
            <person name="Kohler A."/>
            <person name="Grigoriev I.V."/>
            <person name="Martin F.M."/>
            <person name="Hacquard S."/>
        </authorList>
    </citation>
    <scope>NUCLEOTIDE SEQUENCE</scope>
    <source>
        <strain evidence="2">MPI-CAGE-AT-0021</strain>
    </source>
</reference>
<dbReference type="EMBL" id="JAGMUU010000019">
    <property type="protein sequence ID" value="KAH7131399.1"/>
    <property type="molecule type" value="Genomic_DNA"/>
</dbReference>
<organism evidence="2 3">
    <name type="scientific">Dactylonectria estremocensis</name>
    <dbReference type="NCBI Taxonomy" id="1079267"/>
    <lineage>
        <taxon>Eukaryota</taxon>
        <taxon>Fungi</taxon>
        <taxon>Dikarya</taxon>
        <taxon>Ascomycota</taxon>
        <taxon>Pezizomycotina</taxon>
        <taxon>Sordariomycetes</taxon>
        <taxon>Hypocreomycetidae</taxon>
        <taxon>Hypocreales</taxon>
        <taxon>Nectriaceae</taxon>
        <taxon>Dactylonectria</taxon>
    </lineage>
</organism>
<feature type="compositionally biased region" description="Polar residues" evidence="1">
    <location>
        <begin position="255"/>
        <end position="274"/>
    </location>
</feature>
<evidence type="ECO:0000313" key="2">
    <source>
        <dbReference type="EMBL" id="KAH7131399.1"/>
    </source>
</evidence>
<dbReference type="Proteomes" id="UP000717696">
    <property type="component" value="Unassembled WGS sequence"/>
</dbReference>
<proteinExistence type="predicted"/>
<gene>
    <name evidence="2" type="ORF">B0J13DRAFT_562529</name>
</gene>
<feature type="compositionally biased region" description="Polar residues" evidence="1">
    <location>
        <begin position="298"/>
        <end position="311"/>
    </location>
</feature>
<evidence type="ECO:0000256" key="1">
    <source>
        <dbReference type="SAM" id="MobiDB-lite"/>
    </source>
</evidence>
<feature type="compositionally biased region" description="Low complexity" evidence="1">
    <location>
        <begin position="94"/>
        <end position="112"/>
    </location>
</feature>
<sequence>MMASPNAQDPLDVLQLMVNDVLVQTGKALRASRKDGQGNVAQVHGSLQSKLPDTIRTFHSALDDLENEILRAKSVLLRDLSQIQERKQQQEQQQQQAQQQAQLKQEQIQQHEQAQHQKHMKGPVQPPVQAPQQPQPVQSQSREPMVIDLDSSPPPSDQHMTETKPTKPVAPFPDMGMGLPDMGEADLVMKHEAPSVSLLSVHEAANIKSEPTISPAPMAPMPDMDEKPMDINMDISGGDLPNPELNFTDMEFTLAPTNNESQNPSTSQEPSFDLTTFAPAEGGDDLLGLDNLLPPNPSEQASINPVSQNPAAENAIKPENPENLNLSANAMDLTNTGIQESTATKKEEIPDSTFDELLFMDTDNSFGGGGGGGLGEDTFADLMDSRDDTFDLMEHGDFDASYFGLDQDET</sequence>
<comment type="caution">
    <text evidence="2">The sequence shown here is derived from an EMBL/GenBank/DDBJ whole genome shotgun (WGS) entry which is preliminary data.</text>
</comment>
<protein>
    <submittedName>
        <fullName evidence="2">Uncharacterized protein</fullName>
    </submittedName>
</protein>
<evidence type="ECO:0000313" key="3">
    <source>
        <dbReference type="Proteomes" id="UP000717696"/>
    </source>
</evidence>
<keyword evidence="3" id="KW-1185">Reference proteome</keyword>
<accession>A0A9P9E685</accession>
<dbReference type="OrthoDB" id="5409998at2759"/>
<dbReference type="AlphaFoldDB" id="A0A9P9E685"/>
<feature type="region of interest" description="Disordered" evidence="1">
    <location>
        <begin position="255"/>
        <end position="323"/>
    </location>
</feature>